<name>A0A7I8D6P2_9BACL</name>
<dbReference type="KEGG" id="eff:skT53_06520"/>
<proteinExistence type="predicted"/>
<sequence length="97" mass="11126">MSRQDIRKRVCKCAGQLFAEKGYVSPVDLLVKMNTILVSLREFAKSMELKPSVTVYMSWGKVPKQRLRFSKYGSPHVEEMYATHYARPNKARKTGNG</sequence>
<dbReference type="Proteomes" id="UP000593802">
    <property type="component" value="Chromosome"/>
</dbReference>
<protein>
    <submittedName>
        <fullName evidence="1">Uncharacterized protein</fullName>
    </submittedName>
</protein>
<evidence type="ECO:0000313" key="2">
    <source>
        <dbReference type="Proteomes" id="UP000593802"/>
    </source>
</evidence>
<organism evidence="1 2">
    <name type="scientific">Effusibacillus dendaii</name>
    <dbReference type="NCBI Taxonomy" id="2743772"/>
    <lineage>
        <taxon>Bacteria</taxon>
        <taxon>Bacillati</taxon>
        <taxon>Bacillota</taxon>
        <taxon>Bacilli</taxon>
        <taxon>Bacillales</taxon>
        <taxon>Alicyclobacillaceae</taxon>
        <taxon>Effusibacillus</taxon>
    </lineage>
</organism>
<dbReference type="RefSeq" id="WP_200759760.1">
    <property type="nucleotide sequence ID" value="NZ_AP023366.1"/>
</dbReference>
<dbReference type="EMBL" id="AP023366">
    <property type="protein sequence ID" value="BCJ85667.1"/>
    <property type="molecule type" value="Genomic_DNA"/>
</dbReference>
<dbReference type="AlphaFoldDB" id="A0A7I8D6P2"/>
<evidence type="ECO:0000313" key="1">
    <source>
        <dbReference type="EMBL" id="BCJ85667.1"/>
    </source>
</evidence>
<accession>A0A7I8D6P2</accession>
<gene>
    <name evidence="1" type="ORF">skT53_06520</name>
</gene>
<keyword evidence="2" id="KW-1185">Reference proteome</keyword>
<reference evidence="1 2" key="1">
    <citation type="submission" date="2020-08" db="EMBL/GenBank/DDBJ databases">
        <title>Complete Genome Sequence of Effusibacillus dendaii Strain skT53, Isolated from Farmland soil.</title>
        <authorList>
            <person name="Konishi T."/>
            <person name="Kawasaki H."/>
        </authorList>
    </citation>
    <scope>NUCLEOTIDE SEQUENCE [LARGE SCALE GENOMIC DNA]</scope>
    <source>
        <strain evidence="2">skT53</strain>
    </source>
</reference>